<feature type="transmembrane region" description="Helical" evidence="10">
    <location>
        <begin position="92"/>
        <end position="120"/>
    </location>
</feature>
<dbReference type="RefSeq" id="WP_003096841.1">
    <property type="nucleotide sequence ID" value="NZ_AP014622.1"/>
</dbReference>
<dbReference type="AlphaFoldDB" id="A0A069PZJ7"/>
<feature type="transmembrane region" description="Helical" evidence="10">
    <location>
        <begin position="191"/>
        <end position="210"/>
    </location>
</feature>
<dbReference type="eggNOG" id="COG0814">
    <property type="taxonomic scope" value="Bacteria"/>
</dbReference>
<evidence type="ECO:0000256" key="4">
    <source>
        <dbReference type="ARBA" id="ARBA00022475"/>
    </source>
</evidence>
<evidence type="ECO:0000313" key="14">
    <source>
        <dbReference type="EMBL" id="RPM11458.1"/>
    </source>
</evidence>
<evidence type="ECO:0000313" key="12">
    <source>
        <dbReference type="EMBL" id="MZZ15512.1"/>
    </source>
</evidence>
<feature type="transmembrane region" description="Helical" evidence="10">
    <location>
        <begin position="156"/>
        <end position="179"/>
    </location>
</feature>
<feature type="transmembrane region" description="Helical" evidence="10">
    <location>
        <begin position="231"/>
        <end position="249"/>
    </location>
</feature>
<dbReference type="PIRSF" id="PIRSF006060">
    <property type="entry name" value="AA_transporter"/>
    <property type="match status" value="1"/>
</dbReference>
<reference evidence="15" key="7">
    <citation type="submission" date="2023-10" db="EMBL/GenBank/DDBJ databases">
        <title>Pathogen: clinical or host-associated sample.</title>
        <authorList>
            <person name="Hergert J."/>
            <person name="Casey R."/>
            <person name="Wagner J."/>
            <person name="Young E.L."/>
            <person name="Oakeson K.F."/>
        </authorList>
    </citation>
    <scope>NUCLEOTIDE SEQUENCE</scope>
    <source>
        <strain evidence="15">2021CK-01020</strain>
    </source>
</reference>
<dbReference type="EMBL" id="WXZT01000018">
    <property type="protein sequence ID" value="MZZ15512.1"/>
    <property type="molecule type" value="Genomic_DNA"/>
</dbReference>
<dbReference type="Proteomes" id="UP001297540">
    <property type="component" value="Chromosome"/>
</dbReference>
<dbReference type="InterPro" id="IPR013059">
    <property type="entry name" value="Trp_tyr_transpt"/>
</dbReference>
<dbReference type="EMBL" id="NFFZ01000018">
    <property type="protein sequence ID" value="OTI57128.1"/>
    <property type="molecule type" value="Genomic_DNA"/>
</dbReference>
<dbReference type="FunFam" id="1.20.1740.10:FF:000019">
    <property type="entry name" value="Tryptophan permease TnaB"/>
    <property type="match status" value="1"/>
</dbReference>
<dbReference type="GO" id="GO:0005886">
    <property type="term" value="C:plasma membrane"/>
    <property type="evidence" value="ECO:0007669"/>
    <property type="project" value="UniProtKB-SubCell"/>
</dbReference>
<evidence type="ECO:0000313" key="15">
    <source>
        <dbReference type="EMBL" id="WOS77986.1"/>
    </source>
</evidence>
<reference evidence="14 17" key="2">
    <citation type="submission" date="2017-08" db="EMBL/GenBank/DDBJ databases">
        <authorList>
            <person name="Feschi L."/>
            <person name="Jeukens J."/>
            <person name="Emond-Rheault J.-G."/>
            <person name="Kukavica-Ibrulj I."/>
            <person name="Boyle B."/>
            <person name="Levesque R.C."/>
        </authorList>
    </citation>
    <scope>NUCLEOTIDE SEQUENCE [LARGE SCALE GENOMIC DNA]</scope>
    <source>
        <strain evidence="14 17">PA-W36</strain>
    </source>
</reference>
<reference evidence="12" key="5">
    <citation type="submission" date="2020-01" db="EMBL/GenBank/DDBJ databases">
        <title>Bacteria Cultured from War Wounds Associated with the Conflict in Eastern Ukraine.</title>
        <authorList>
            <person name="Snesrud E."/>
            <person name="Galac M.R."/>
            <person name="Mc Gann P."/>
            <person name="Valentine K."/>
            <person name="Viacheslav K."/>
        </authorList>
    </citation>
    <scope>NUCLEOTIDE SEQUENCE</scope>
    <source>
        <strain evidence="12">VNMU148</strain>
    </source>
</reference>
<keyword evidence="8 10" id="KW-1133">Transmembrane helix</keyword>
<proteinExistence type="inferred from homology"/>
<dbReference type="EMBL" id="CP136986">
    <property type="protein sequence ID" value="WOS77986.1"/>
    <property type="molecule type" value="Genomic_DNA"/>
</dbReference>
<keyword evidence="6 10" id="KW-0812">Transmembrane</keyword>
<evidence type="ECO:0000256" key="8">
    <source>
        <dbReference type="ARBA" id="ARBA00022989"/>
    </source>
</evidence>
<evidence type="ECO:0000256" key="6">
    <source>
        <dbReference type="ARBA" id="ARBA00022692"/>
    </source>
</evidence>
<feature type="transmembrane region" description="Helical" evidence="10">
    <location>
        <begin position="325"/>
        <end position="343"/>
    </location>
</feature>
<evidence type="ECO:0000313" key="17">
    <source>
        <dbReference type="Proteomes" id="UP000284767"/>
    </source>
</evidence>
<reference evidence="15" key="6">
    <citation type="submission" date="2023-06" db="EMBL/GenBank/DDBJ databases">
        <authorList>
            <consortium name="Clinical and Environmental Microbiology Branch: Whole genome sequencing antimicrobial resistance pathogens in the healthcare setting"/>
        </authorList>
    </citation>
    <scope>NUCLEOTIDE SEQUENCE</scope>
    <source>
        <strain evidence="15">2021CK-01020</strain>
    </source>
</reference>
<reference evidence="13 16" key="1">
    <citation type="submission" date="2017-05" db="EMBL/GenBank/DDBJ databases">
        <authorList>
            <person name="Song R."/>
            <person name="Chenine A.L."/>
            <person name="Ruprecht R.M."/>
        </authorList>
    </citation>
    <scope>NUCLEOTIDE SEQUENCE [LARGE SCALE GENOMIC DNA]</scope>
    <source>
        <strain evidence="13 16">S567_C10_BS</strain>
    </source>
</reference>
<feature type="transmembrane region" description="Helical" evidence="10">
    <location>
        <begin position="390"/>
        <end position="413"/>
    </location>
</feature>
<dbReference type="Pfam" id="PF03222">
    <property type="entry name" value="Trp_Tyr_perm"/>
    <property type="match status" value="1"/>
</dbReference>
<comment type="function">
    <text evidence="10">Involved in transporting aromatic amino acids across the cytoplasmic membrane.</text>
</comment>
<keyword evidence="7 10" id="KW-0029">Amino-acid transport</keyword>
<evidence type="ECO:0000256" key="2">
    <source>
        <dbReference type="ARBA" id="ARBA00005452"/>
    </source>
</evidence>
<keyword evidence="3 10" id="KW-0813">Transport</keyword>
<evidence type="ECO:0000256" key="1">
    <source>
        <dbReference type="ARBA" id="ARBA00004429"/>
    </source>
</evidence>
<comment type="subcellular location">
    <subcellularLocation>
        <location evidence="1 10">Cell inner membrane</location>
        <topology evidence="1 10">Multi-pass membrane protein</topology>
    </subcellularLocation>
</comment>
<feature type="transmembrane region" description="Helical" evidence="10">
    <location>
        <begin position="132"/>
        <end position="149"/>
    </location>
</feature>
<dbReference type="PANTHER" id="PTHR46997">
    <property type="entry name" value="LOW AFFINITY TRYPTOPHAN PERMEASE-RELATED"/>
    <property type="match status" value="1"/>
</dbReference>
<dbReference type="EMBL" id="WOAD01000016">
    <property type="protein sequence ID" value="MUI37162.1"/>
    <property type="molecule type" value="Genomic_DNA"/>
</dbReference>
<evidence type="ECO:0000256" key="3">
    <source>
        <dbReference type="ARBA" id="ARBA00022448"/>
    </source>
</evidence>
<dbReference type="EMBL" id="NSNE01000013">
    <property type="protein sequence ID" value="RPM11458.1"/>
    <property type="molecule type" value="Genomic_DNA"/>
</dbReference>
<evidence type="ECO:0000256" key="7">
    <source>
        <dbReference type="ARBA" id="ARBA00022970"/>
    </source>
</evidence>
<dbReference type="KEGG" id="paeb:NCGM1900_6287"/>
<evidence type="ECO:0000313" key="11">
    <source>
        <dbReference type="EMBL" id="MUI37162.1"/>
    </source>
</evidence>
<organism evidence="14 17">
    <name type="scientific">Pseudomonas aeruginosa</name>
    <dbReference type="NCBI Taxonomy" id="287"/>
    <lineage>
        <taxon>Bacteria</taxon>
        <taxon>Pseudomonadati</taxon>
        <taxon>Pseudomonadota</taxon>
        <taxon>Gammaproteobacteria</taxon>
        <taxon>Pseudomonadales</taxon>
        <taxon>Pseudomonadaceae</taxon>
        <taxon>Pseudomonas</taxon>
    </lineage>
</organism>
<reference evidence="11 18" key="4">
    <citation type="submission" date="2019-11" db="EMBL/GenBank/DDBJ databases">
        <title>Genomes of ocular Pseudomonas aeruginosa isolates.</title>
        <authorList>
            <person name="Khan M."/>
            <person name="Rice S.A."/>
            <person name="Willcox M.D.P."/>
            <person name="Stapleton F."/>
        </authorList>
    </citation>
    <scope>NUCLEOTIDE SEQUENCE [LARGE SCALE GENOMIC DNA]</scope>
    <source>
        <strain evidence="11 18">PA221</strain>
    </source>
</reference>
<evidence type="ECO:0000256" key="5">
    <source>
        <dbReference type="ARBA" id="ARBA00022519"/>
    </source>
</evidence>
<gene>
    <name evidence="15" type="primary">mtr</name>
    <name evidence="13" type="ORF">CAZ10_27155</name>
    <name evidence="11" type="ORF">GNQ48_19330</name>
    <name evidence="12" type="ORF">GUL26_24950</name>
    <name evidence="14" type="ORF">IPC1295_20800</name>
    <name evidence="15" type="ORF">L4V69_36860</name>
</gene>
<evidence type="ECO:0000256" key="9">
    <source>
        <dbReference type="ARBA" id="ARBA00023136"/>
    </source>
</evidence>
<evidence type="ECO:0000313" key="18">
    <source>
        <dbReference type="Proteomes" id="UP000433532"/>
    </source>
</evidence>
<dbReference type="Proteomes" id="UP000644192">
    <property type="component" value="Unassembled WGS sequence"/>
</dbReference>
<name>A0A069PZJ7_PSEAI</name>
<keyword evidence="9 10" id="KW-0472">Membrane</keyword>
<evidence type="ECO:0000313" key="13">
    <source>
        <dbReference type="EMBL" id="OTI57128.1"/>
    </source>
</evidence>
<keyword evidence="5 10" id="KW-0997">Cell inner membrane</keyword>
<dbReference type="NCBIfam" id="NF007789">
    <property type="entry name" value="PRK10483.1"/>
    <property type="match status" value="1"/>
</dbReference>
<feature type="transmembrane region" description="Helical" evidence="10">
    <location>
        <begin position="51"/>
        <end position="71"/>
    </location>
</feature>
<evidence type="ECO:0000256" key="10">
    <source>
        <dbReference type="RuleBase" id="RU367149"/>
    </source>
</evidence>
<keyword evidence="4 10" id="KW-1003">Cell membrane</keyword>
<feature type="transmembrane region" description="Helical" evidence="10">
    <location>
        <begin position="21"/>
        <end position="45"/>
    </location>
</feature>
<dbReference type="PANTHER" id="PTHR46997:SF1">
    <property type="entry name" value="LOW AFFINITY TRYPTOPHAN PERMEASE-RELATED"/>
    <property type="match status" value="1"/>
</dbReference>
<dbReference type="NCBIfam" id="TIGR00837">
    <property type="entry name" value="araaP"/>
    <property type="match status" value="1"/>
</dbReference>
<reference evidence="14 17" key="3">
    <citation type="submission" date="2019-01" db="EMBL/GenBank/DDBJ databases">
        <title>The Pseudomonas aeruginosa pan-genome provides new insights on its population structure, horizontal gene transfer and pathogenicity.</title>
        <authorList>
            <person name="Freschi L."/>
            <person name="Vincent A.T."/>
            <person name="Jeukens J."/>
            <person name="Emond-Rheault J.-G."/>
            <person name="Kukavica-Ibrulj I."/>
            <person name="Dupont M.-J."/>
            <person name="Charette S.J."/>
            <person name="Boyle B."/>
            <person name="Levesque R.C."/>
        </authorList>
    </citation>
    <scope>NUCLEOTIDE SEQUENCE [LARGE SCALE GENOMIC DNA]</scope>
    <source>
        <strain evidence="14 17">PA-W36</strain>
    </source>
</reference>
<evidence type="ECO:0000313" key="16">
    <source>
        <dbReference type="Proteomes" id="UP000194857"/>
    </source>
</evidence>
<feature type="transmembrane region" description="Helical" evidence="10">
    <location>
        <begin position="349"/>
        <end position="369"/>
    </location>
</feature>
<comment type="similarity">
    <text evidence="2 10">Belongs to the amino acid/polyamine transporter 2 family. Mtr/TnaB/TyrP permease subfamily.</text>
</comment>
<accession>A0A069PZJ7</accession>
<dbReference type="InterPro" id="IPR018227">
    <property type="entry name" value="Amino_acid_transport_2"/>
</dbReference>
<dbReference type="Proteomes" id="UP000433532">
    <property type="component" value="Unassembled WGS sequence"/>
</dbReference>
<dbReference type="Proteomes" id="UP000194857">
    <property type="component" value="Unassembled WGS sequence"/>
</dbReference>
<dbReference type="OMA" id="LVKYYDR"/>
<dbReference type="GO" id="GO:0015173">
    <property type="term" value="F:aromatic amino acid transmembrane transporter activity"/>
    <property type="evidence" value="ECO:0007669"/>
    <property type="project" value="UniProtKB-UniRule"/>
</dbReference>
<feature type="transmembrane region" description="Helical" evidence="10">
    <location>
        <begin position="292"/>
        <end position="313"/>
    </location>
</feature>
<dbReference type="Gene3D" id="1.20.1740.10">
    <property type="entry name" value="Amino acid/polyamine transporter I"/>
    <property type="match status" value="1"/>
</dbReference>
<protein>
    <recommendedName>
        <fullName evidence="10">Aromatic amino acid permease</fullName>
    </recommendedName>
</protein>
<dbReference type="GO" id="GO:0003333">
    <property type="term" value="P:amino acid transmembrane transport"/>
    <property type="evidence" value="ECO:0007669"/>
    <property type="project" value="InterPro"/>
</dbReference>
<sequence>MSSSPAQTPSRRPSLLGGSMIIAGTAVGAGMFSLPIAMSGIWFGWSVAVFLLTWFCMLLSGMMILEANLNYPVGSSFSTITRDLLGQGWNVVNGLSIAFVLYILTYAYISGGGSIIGYTLSSGLGVTLPEKLAGLLFALAVALVVWWSTRAVDRITTLMLGGMIITFGLSISGLLGRIQPAILFNSGEPDAVYWPYLLATLPFCLTSFGYHGNVPSLMKYYGKDPQRISRSLWIGTLIALAIYLLWQASTLGTIPREQFKGIIAGGSNVGTLVEYLHRITASDSLNALLTTFSNLAVASSFLGVTLGLFDYLADLCRFDDSHFGRFKTALLTFVPPTIGGLLFPNGFIYAIGFAGLAAAFWAVIVPALMARASRKRFGSPLFRAWGGTPAIVLVLLFGVANAVAHILASLHWLPEYR</sequence>
<dbReference type="PRINTS" id="PR00166">
    <property type="entry name" value="AROAAPRMEASE"/>
</dbReference>
<dbReference type="Proteomes" id="UP000284767">
    <property type="component" value="Unassembled WGS sequence"/>
</dbReference>